<feature type="transmembrane region" description="Helical" evidence="1">
    <location>
        <begin position="123"/>
        <end position="142"/>
    </location>
</feature>
<dbReference type="Proteomes" id="UP000219573">
    <property type="component" value="Unassembled WGS sequence"/>
</dbReference>
<protein>
    <recommendedName>
        <fullName evidence="4">DUF4129 domain-containing protein</fullName>
    </recommendedName>
</protein>
<keyword evidence="3" id="KW-1185">Reference proteome</keyword>
<evidence type="ECO:0008006" key="4">
    <source>
        <dbReference type="Google" id="ProtNLM"/>
    </source>
</evidence>
<dbReference type="STRING" id="1413210.U472_07375"/>
<dbReference type="EMBL" id="OBDZ01000007">
    <property type="protein sequence ID" value="SNY22182.1"/>
    <property type="molecule type" value="Genomic_DNA"/>
</dbReference>
<keyword evidence="1" id="KW-0812">Transmembrane</keyword>
<sequence length="265" mass="30927">MRMRRNFILLAVLLAGLVLVNSYVYAESRAIHIGDLIQLEIAKTDLSKAEIRDSFKAFEIESLEKIDSGYKISIRSFEAGKKIVKLGDRQLKIQVASTLDEIDRQDIFEGDLEAKEVDKMLPMYKLLVVMVAVIALLSFLRLRKIFSNRSRKELSVYSQFRTKVEEIKLEDDNYFVYLTLAFKDYLEQTFNRKIIGKTSNEIIAEINYIPQLDDYLNQIKEWLSFVDICKYRGKEVSLEKKKEKREELIRIVDLIEASKEGVNYV</sequence>
<gene>
    <name evidence="2" type="ORF">SAMN06265827_10722</name>
</gene>
<dbReference type="AlphaFoldDB" id="A0A285GF30"/>
<evidence type="ECO:0000313" key="3">
    <source>
        <dbReference type="Proteomes" id="UP000219573"/>
    </source>
</evidence>
<evidence type="ECO:0000313" key="2">
    <source>
        <dbReference type="EMBL" id="SNY22182.1"/>
    </source>
</evidence>
<accession>A0A285GF30</accession>
<keyword evidence="1" id="KW-0472">Membrane</keyword>
<reference evidence="3" key="1">
    <citation type="submission" date="2017-09" db="EMBL/GenBank/DDBJ databases">
        <authorList>
            <person name="Varghese N."/>
            <person name="Submissions S."/>
        </authorList>
    </citation>
    <scope>NUCLEOTIDE SEQUENCE [LARGE SCALE GENOMIC DNA]</scope>
    <source>
        <strain evidence="3">MSL47</strain>
    </source>
</reference>
<name>A0A285GF30_9FIRM</name>
<dbReference type="RefSeq" id="WP_097017214.1">
    <property type="nucleotide sequence ID" value="NZ_OBDZ01000007.1"/>
</dbReference>
<evidence type="ECO:0000256" key="1">
    <source>
        <dbReference type="SAM" id="Phobius"/>
    </source>
</evidence>
<proteinExistence type="predicted"/>
<keyword evidence="1" id="KW-1133">Transmembrane helix</keyword>
<organism evidence="2 3">
    <name type="scientific">Orenia metallireducens</name>
    <dbReference type="NCBI Taxonomy" id="1413210"/>
    <lineage>
        <taxon>Bacteria</taxon>
        <taxon>Bacillati</taxon>
        <taxon>Bacillota</taxon>
        <taxon>Clostridia</taxon>
        <taxon>Halanaerobiales</taxon>
        <taxon>Halobacteroidaceae</taxon>
        <taxon>Orenia</taxon>
    </lineage>
</organism>